<reference evidence="5 6" key="2">
    <citation type="submission" date="2024-05" db="EMBL/GenBank/DDBJ databases">
        <authorList>
            <person name="Chen Y."/>
            <person name="Shah S."/>
            <person name="Dougan E. K."/>
            <person name="Thang M."/>
            <person name="Chan C."/>
        </authorList>
    </citation>
    <scope>NUCLEOTIDE SEQUENCE [LARGE SCALE GENOMIC DNA]</scope>
</reference>
<organism evidence="4">
    <name type="scientific">Cladocopium goreaui</name>
    <dbReference type="NCBI Taxonomy" id="2562237"/>
    <lineage>
        <taxon>Eukaryota</taxon>
        <taxon>Sar</taxon>
        <taxon>Alveolata</taxon>
        <taxon>Dinophyceae</taxon>
        <taxon>Suessiales</taxon>
        <taxon>Symbiodiniaceae</taxon>
        <taxon>Cladocopium</taxon>
    </lineage>
</organism>
<evidence type="ECO:0000259" key="3">
    <source>
        <dbReference type="Pfam" id="PF14643"/>
    </source>
</evidence>
<feature type="compositionally biased region" description="Acidic residues" evidence="2">
    <location>
        <begin position="801"/>
        <end position="818"/>
    </location>
</feature>
<dbReference type="OrthoDB" id="431588at2759"/>
<dbReference type="EMBL" id="CAMXCT010001891">
    <property type="protein sequence ID" value="CAI3993949.1"/>
    <property type="molecule type" value="Genomic_DNA"/>
</dbReference>
<keyword evidence="1" id="KW-0175">Coiled coil</keyword>
<gene>
    <name evidence="4" type="ORF">C1SCF055_LOCUS20641</name>
</gene>
<feature type="coiled-coil region" evidence="1">
    <location>
        <begin position="450"/>
        <end position="481"/>
    </location>
</feature>
<reference evidence="4" key="1">
    <citation type="submission" date="2022-10" db="EMBL/GenBank/DDBJ databases">
        <authorList>
            <person name="Chen Y."/>
            <person name="Dougan E. K."/>
            <person name="Chan C."/>
            <person name="Rhodes N."/>
            <person name="Thang M."/>
        </authorList>
    </citation>
    <scope>NUCLEOTIDE SEQUENCE</scope>
</reference>
<evidence type="ECO:0000313" key="5">
    <source>
        <dbReference type="EMBL" id="CAL4781261.1"/>
    </source>
</evidence>
<comment type="caution">
    <text evidence="4">The sequence shown here is derived from an EMBL/GenBank/DDBJ whole genome shotgun (WGS) entry which is preliminary data.</text>
</comment>
<protein>
    <submittedName>
        <fullName evidence="5">Zinc finger CCCH domain-containing protein 6</fullName>
    </submittedName>
</protein>
<proteinExistence type="predicted"/>
<dbReference type="InterPro" id="IPR028089">
    <property type="entry name" value="DUF4455"/>
</dbReference>
<accession>A0A9P1FY47</accession>
<feature type="domain" description="DUF4455" evidence="3">
    <location>
        <begin position="263"/>
        <end position="663"/>
    </location>
</feature>
<dbReference type="Proteomes" id="UP001152797">
    <property type="component" value="Unassembled WGS sequence"/>
</dbReference>
<feature type="region of interest" description="Disordered" evidence="2">
    <location>
        <begin position="1"/>
        <end position="21"/>
    </location>
</feature>
<sequence length="1304" mass="145209">MTTLPPVRPPAKAGRKGKHSQRTLLDATDLPAPGFVQAFCASQQLSQAIAAERHCNANGQAAYLKKKQQQLAYVEEAHKREQPPLEAIAAPEILRGELRRDAVFHHGAAGVPAPLTGAAALDICDLRGGGVPMVKVGNEAFVCREKRLENQKNFLASRKVRHDAALEEFQRAVDVLSEECQQEVEGATTRVKKDLEEKVVESNAILEPLEPPPLPERPEGEEPLVLDETTLLDELHDLPLDGTIDPAKAKAVAAENAALKALRALGERTEGEVRGILKAVEASTLTRKKRIESFAGAEGELARIDQLRKSKMEELLKSLVEALTAAAHVVHGEAERLVEEKALSFDQVLLDNRKAMHQLEAKLTVQALEDNKEYKVRWHKGLLLWKQQRHRHSMAVVMRRIRSNEFRQPDSLIEAVGRVRDHQAYVLNQRKELMDELFCIPQQRLTVAAVRQLEEANTQLNDRAQETFDTLLVELRELREALNVSAEQMLGELGLELEVHDARQEWKGHDSVANLIDAEVRPPLRECLDQVAAMLHALSNKLTHQEEALHLAVTGVLSFFTNLAKRQELLKKRVEEFEVNYNGEVEDCEKDFEDTCERNENRMKELHGEIDDAAHHETLDELKQQTFDHLDQMAVGYRDHADQLLCIHNRYPGEAQALIRKETRGYCQDLGLALDPAEETVALAAERAAATAILEAEAVAAAEAAHAPAADEDEAARAARLEALAAAVEAAKAKVHQDAESRETEAVEAETAAFEGLEEKSLWCATDGTALGGGTGCKVLEKKTLEELRGTVLQEPKPEADADADAADAADAADVDGEAESHGDEPVFADGTQALDTLSFDHGWFEENLAGLRDAIFQNLQSQKRYLDRVDIPAACEEVRRDLDQRLRRHTNRKGEVQVEWYVPRYGTVSKHKDKFERHLISVAHKCQDQDDVVEKALQEVEEVEEKFKQDLVSLQDRLGEAETLPVLTSFERQASDLLSGFKDFCKSAVKTLLELSSKAPQALQKDNQAFLMMCKKGEEQYSEPEIAYYGGEIQELNQTLDERMQQRAQKAHELEGQIDEKCKAPMQVFSEAYAAAVESLCASKGYGRKYGEPRRKAQERVRTLIARAKTVGANIEILLDYVKSMLALPIEEGGIEVATMPPLPRIISIRQFFARGGESWTFPAECLGMLYVAVCTMAELGTHLGAFKEGYASKYELSAVPGLRILREDACLMPSSDEQQEVHRKAEAAKKALSDNSAEDREEAESTVQLSRSLEASASLREDSLLRVLGPLMKSEKFNNEIQLVIKASHEAYAGQVPIWEPW</sequence>
<evidence type="ECO:0000256" key="1">
    <source>
        <dbReference type="SAM" id="Coils"/>
    </source>
</evidence>
<name>A0A9P1FY47_9DINO</name>
<feature type="region of interest" description="Disordered" evidence="2">
    <location>
        <begin position="1228"/>
        <end position="1251"/>
    </location>
</feature>
<feature type="region of interest" description="Disordered" evidence="2">
    <location>
        <begin position="792"/>
        <end position="829"/>
    </location>
</feature>
<feature type="coiled-coil region" evidence="1">
    <location>
        <begin position="927"/>
        <end position="958"/>
    </location>
</feature>
<evidence type="ECO:0000313" key="4">
    <source>
        <dbReference type="EMBL" id="CAI3993949.1"/>
    </source>
</evidence>
<dbReference type="EMBL" id="CAMXCT030001891">
    <property type="protein sequence ID" value="CAL4781261.1"/>
    <property type="molecule type" value="Genomic_DNA"/>
</dbReference>
<dbReference type="EMBL" id="CAMXCT020001891">
    <property type="protein sequence ID" value="CAL1147324.1"/>
    <property type="molecule type" value="Genomic_DNA"/>
</dbReference>
<evidence type="ECO:0000313" key="6">
    <source>
        <dbReference type="Proteomes" id="UP001152797"/>
    </source>
</evidence>
<keyword evidence="6" id="KW-1185">Reference proteome</keyword>
<dbReference type="Pfam" id="PF14643">
    <property type="entry name" value="DUF4455"/>
    <property type="match status" value="1"/>
</dbReference>
<evidence type="ECO:0000256" key="2">
    <source>
        <dbReference type="SAM" id="MobiDB-lite"/>
    </source>
</evidence>